<sequence>MEHAGDLPAWAALAVSFFLVIGAGLTLIGTIGFTRLPTFYERIHAPTLGTSWGTGGIVMASMIFFTVLSTRLVVHEILIGIFVTVTTPVTLMLLARAALHRDRAEGNPEVPAEAPVEPAGEAEQPAPAE</sequence>
<dbReference type="InterPro" id="IPR005133">
    <property type="entry name" value="PhaG_MnhG_YufB"/>
</dbReference>
<feature type="transmembrane region" description="Helical" evidence="2">
    <location>
        <begin position="77"/>
        <end position="95"/>
    </location>
</feature>
<evidence type="ECO:0000313" key="3">
    <source>
        <dbReference type="EMBL" id="MCQ4630552.1"/>
    </source>
</evidence>
<dbReference type="PANTHER" id="PTHR34703">
    <property type="entry name" value="ANTIPORTER SUBUNIT MNHG2-RELATED"/>
    <property type="match status" value="1"/>
</dbReference>
<evidence type="ECO:0000256" key="2">
    <source>
        <dbReference type="SAM" id="Phobius"/>
    </source>
</evidence>
<proteinExistence type="predicted"/>
<comment type="caution">
    <text evidence="3">The sequence shown here is derived from an EMBL/GenBank/DDBJ whole genome shotgun (WGS) entry which is preliminary data.</text>
</comment>
<accession>A0ABT1R5T9</accession>
<feature type="compositionally biased region" description="Low complexity" evidence="1">
    <location>
        <begin position="107"/>
        <end position="129"/>
    </location>
</feature>
<feature type="region of interest" description="Disordered" evidence="1">
    <location>
        <begin position="105"/>
        <end position="129"/>
    </location>
</feature>
<dbReference type="NCBIfam" id="TIGR01300">
    <property type="entry name" value="CPA3_mnhG_phaG"/>
    <property type="match status" value="1"/>
</dbReference>
<evidence type="ECO:0000256" key="1">
    <source>
        <dbReference type="SAM" id="MobiDB-lite"/>
    </source>
</evidence>
<dbReference type="EMBL" id="WHSB02000003">
    <property type="protein sequence ID" value="MCQ4630552.1"/>
    <property type="molecule type" value="Genomic_DNA"/>
</dbReference>
<feature type="transmembrane region" description="Helical" evidence="2">
    <location>
        <begin position="45"/>
        <end position="65"/>
    </location>
</feature>
<name>A0ABT1R5T9_9HYPH</name>
<keyword evidence="2" id="KW-0812">Transmembrane</keyword>
<dbReference type="PANTHER" id="PTHR34703:SF1">
    <property type="entry name" value="ANTIPORTER SUBUNIT MNHG2-RELATED"/>
    <property type="match status" value="1"/>
</dbReference>
<evidence type="ECO:0000313" key="4">
    <source>
        <dbReference type="Proteomes" id="UP000996601"/>
    </source>
</evidence>
<reference evidence="3" key="1">
    <citation type="submission" date="2021-07" db="EMBL/GenBank/DDBJ databases">
        <title>Shinella sp. nov., a novel member of the genus Shinella from water.</title>
        <authorList>
            <person name="Deng Y."/>
        </authorList>
    </citation>
    <scope>NUCLEOTIDE SEQUENCE</scope>
    <source>
        <strain evidence="3">CPCC 100929</strain>
    </source>
</reference>
<organism evidence="3 4">
    <name type="scientific">Shinella lacus</name>
    <dbReference type="NCBI Taxonomy" id="2654216"/>
    <lineage>
        <taxon>Bacteria</taxon>
        <taxon>Pseudomonadati</taxon>
        <taxon>Pseudomonadota</taxon>
        <taxon>Alphaproteobacteria</taxon>
        <taxon>Hyphomicrobiales</taxon>
        <taxon>Rhizobiaceae</taxon>
        <taxon>Shinella</taxon>
    </lineage>
</organism>
<keyword evidence="2" id="KW-1133">Transmembrane helix</keyword>
<protein>
    <submittedName>
        <fullName evidence="3">Monovalent cation/H(+) antiporter subunit G</fullName>
    </submittedName>
</protein>
<keyword evidence="4" id="KW-1185">Reference proteome</keyword>
<dbReference type="Pfam" id="PF03334">
    <property type="entry name" value="PhaG_MnhG_YufB"/>
    <property type="match status" value="1"/>
</dbReference>
<feature type="transmembrane region" description="Helical" evidence="2">
    <location>
        <begin position="12"/>
        <end position="33"/>
    </location>
</feature>
<dbReference type="Proteomes" id="UP000996601">
    <property type="component" value="Unassembled WGS sequence"/>
</dbReference>
<keyword evidence="2" id="KW-0472">Membrane</keyword>
<gene>
    <name evidence="3" type="primary">mnhG</name>
    <name evidence="3" type="ORF">GB927_010915</name>
</gene>